<dbReference type="Proteomes" id="UP000221165">
    <property type="component" value="Unassembled WGS sequence"/>
</dbReference>
<dbReference type="RefSeq" id="XP_067924278.1">
    <property type="nucleotide sequence ID" value="XM_068063748.1"/>
</dbReference>
<name>A0A2C6KF24_9APIC</name>
<evidence type="ECO:0000256" key="1">
    <source>
        <dbReference type="SAM" id="MobiDB-lite"/>
    </source>
</evidence>
<dbReference type="GeneID" id="94426959"/>
<comment type="caution">
    <text evidence="2">The sequence shown here is derived from an EMBL/GenBank/DDBJ whole genome shotgun (WGS) entry which is preliminary data.</text>
</comment>
<feature type="compositionally biased region" description="Low complexity" evidence="1">
    <location>
        <begin position="305"/>
        <end position="325"/>
    </location>
</feature>
<feature type="region of interest" description="Disordered" evidence="1">
    <location>
        <begin position="200"/>
        <end position="336"/>
    </location>
</feature>
<keyword evidence="3" id="KW-1185">Reference proteome</keyword>
<feature type="compositionally biased region" description="Basic and acidic residues" evidence="1">
    <location>
        <begin position="208"/>
        <end position="218"/>
    </location>
</feature>
<feature type="compositionally biased region" description="Low complexity" evidence="1">
    <location>
        <begin position="68"/>
        <end position="83"/>
    </location>
</feature>
<dbReference type="AlphaFoldDB" id="A0A2C6KF24"/>
<evidence type="ECO:0000313" key="3">
    <source>
        <dbReference type="Proteomes" id="UP000221165"/>
    </source>
</evidence>
<proteinExistence type="predicted"/>
<dbReference type="VEuPathDB" id="ToxoDB:CSUI_003552"/>
<evidence type="ECO:0000313" key="2">
    <source>
        <dbReference type="EMBL" id="PHJ22601.1"/>
    </source>
</evidence>
<sequence>MEGTMAETSLSRSSCTKGDTTNFSALDVQERDGTGASVREKETPGLISSTSQAKHGKKEVHSPFGGASLPESRGGGEPSSSSSWPVPAKDEKAAMLLPLKCPRSSELFMEQQDITSTCASSGSVSLQNDDGSPALVPGVQHQTAANFSEAESDSFTGDCYRACESESQSAEKRENDLPYLRGNGLLSCCFAVTSSDKQESQRTGYKASVKERQKENVQDCHPLGESNPQAYEIGGTNSEGEASDTMHSVAFSPLSFQPGKPSTSPDRVRRGTSVQGHSPQEKWAGKTGHSGSSSSHISRKGTAEGSRSSGAAASRLANAPSPNSAGHENRVHHDSMGEKGGLVHFLMWCGQPCSSPSADSSELIFIGSPRLHRKRALPGRAGRIEGEEGNSGGGVCGWGLTDAVFDGGDTGGVEVGEGRPCRCTPFVRGDDFIYTRARETETHYEENWRRARRGAEEGAVRRDRSQERGEVEVPRMRRELWRYEDELTGKAYIYQEFETDRNVRFYAWVEIPPAS</sequence>
<feature type="compositionally biased region" description="Polar residues" evidence="1">
    <location>
        <begin position="1"/>
        <end position="24"/>
    </location>
</feature>
<feature type="compositionally biased region" description="Basic and acidic residues" evidence="1">
    <location>
        <begin position="327"/>
        <end position="336"/>
    </location>
</feature>
<dbReference type="EMBL" id="MIGC01001597">
    <property type="protein sequence ID" value="PHJ22601.1"/>
    <property type="molecule type" value="Genomic_DNA"/>
</dbReference>
<accession>A0A2C6KF24</accession>
<organism evidence="2 3">
    <name type="scientific">Cystoisospora suis</name>
    <dbReference type="NCBI Taxonomy" id="483139"/>
    <lineage>
        <taxon>Eukaryota</taxon>
        <taxon>Sar</taxon>
        <taxon>Alveolata</taxon>
        <taxon>Apicomplexa</taxon>
        <taxon>Conoidasida</taxon>
        <taxon>Coccidia</taxon>
        <taxon>Eucoccidiorida</taxon>
        <taxon>Eimeriorina</taxon>
        <taxon>Sarcocystidae</taxon>
        <taxon>Cystoisospora</taxon>
    </lineage>
</organism>
<protein>
    <submittedName>
        <fullName evidence="2">Uncharacterized protein</fullName>
    </submittedName>
</protein>
<feature type="compositionally biased region" description="Basic and acidic residues" evidence="1">
    <location>
        <begin position="28"/>
        <end position="43"/>
    </location>
</feature>
<reference evidence="2 3" key="1">
    <citation type="journal article" date="2017" name="Int. J. Parasitol.">
        <title>The genome of the protozoan parasite Cystoisospora suis and a reverse vaccinology approach to identify vaccine candidates.</title>
        <authorList>
            <person name="Palmieri N."/>
            <person name="Shrestha A."/>
            <person name="Ruttkowski B."/>
            <person name="Beck T."/>
            <person name="Vogl C."/>
            <person name="Tomley F."/>
            <person name="Blake D.P."/>
            <person name="Joachim A."/>
        </authorList>
    </citation>
    <scope>NUCLEOTIDE SEQUENCE [LARGE SCALE GENOMIC DNA]</scope>
    <source>
        <strain evidence="2 3">Wien I</strain>
    </source>
</reference>
<gene>
    <name evidence="2" type="ORF">CSUI_003552</name>
</gene>
<dbReference type="OrthoDB" id="10690063at2759"/>
<feature type="region of interest" description="Disordered" evidence="1">
    <location>
        <begin position="1"/>
        <end position="89"/>
    </location>
</feature>